<name>A0A5J6WFT6_MORMI</name>
<feature type="region of interest" description="Disordered" evidence="1">
    <location>
        <begin position="235"/>
        <end position="325"/>
    </location>
</feature>
<proteinExistence type="predicted"/>
<evidence type="ECO:0000313" key="3">
    <source>
        <dbReference type="Proteomes" id="UP000327424"/>
    </source>
</evidence>
<dbReference type="KEGG" id="mmaa:FR932_02975"/>
<evidence type="ECO:0000313" key="2">
    <source>
        <dbReference type="EMBL" id="QFI36873.1"/>
    </source>
</evidence>
<keyword evidence="3" id="KW-1185">Reference proteome</keyword>
<reference evidence="2 3" key="1">
    <citation type="submission" date="2019-09" db="EMBL/GenBank/DDBJ databases">
        <title>Hybrid Assembly of the complete Genome of the Deep-Sea Bacterium Moritella marina from long Nanopore and Illumina reads.</title>
        <authorList>
            <person name="Magin S."/>
            <person name="Georgoulis A."/>
            <person name="Papadimitriou K."/>
            <person name="Iliakis G."/>
            <person name="Vorgias C.E."/>
        </authorList>
    </citation>
    <scope>NUCLEOTIDE SEQUENCE [LARGE SCALE GENOMIC DNA]</scope>
    <source>
        <strain evidence="2 3">MP-1</strain>
    </source>
</reference>
<dbReference type="Proteomes" id="UP000327424">
    <property type="component" value="Chromosome"/>
</dbReference>
<gene>
    <name evidence="2" type="ORF">FR932_02975</name>
</gene>
<dbReference type="OrthoDB" id="5291451at2"/>
<organism evidence="2 3">
    <name type="scientific">Moritella marina ATCC 15381</name>
    <dbReference type="NCBI Taxonomy" id="1202962"/>
    <lineage>
        <taxon>Bacteria</taxon>
        <taxon>Pseudomonadati</taxon>
        <taxon>Pseudomonadota</taxon>
        <taxon>Gammaproteobacteria</taxon>
        <taxon>Alteromonadales</taxon>
        <taxon>Moritellaceae</taxon>
        <taxon>Moritella</taxon>
    </lineage>
</organism>
<dbReference type="RefSeq" id="WP_019443066.1">
    <property type="nucleotide sequence ID" value="NZ_ALOE01000039.1"/>
</dbReference>
<dbReference type="PROSITE" id="PS51257">
    <property type="entry name" value="PROKAR_LIPOPROTEIN"/>
    <property type="match status" value="1"/>
</dbReference>
<feature type="compositionally biased region" description="Low complexity" evidence="1">
    <location>
        <begin position="279"/>
        <end position="300"/>
    </location>
</feature>
<sequence>MSMIKPWKLISLLFILQLLAGCESKLEQTQKTITQQVLTTEQSIDRLGSAIETGSIRNARLLSEYAQVLKQQKPELTRIANLIAEDATRKGPLYENLAMRLNDVRAETVTLDNAGLLLDELTRINEASKQSLFNDALTDPINVLADMSDGQLARVGAISQYAEQSSGDGTDYGAGSQMVGNPNYGNWQSGSNGTSFWQWYGMYRMLGDLTGRVGYSNWSQNRRYSYYNDYGRSRYTSPKQSVKQAAVETKTRKSFQRKGQSFSSPYAKTRSGSAGLSRSSYTPTKTTSSYSKPKKSFTSTNKASSKTGSFRNSGSRTSRGVSRGK</sequence>
<dbReference type="AlphaFoldDB" id="A0A5J6WFT6"/>
<feature type="compositionally biased region" description="Polar residues" evidence="1">
    <location>
        <begin position="301"/>
        <end position="310"/>
    </location>
</feature>
<evidence type="ECO:0000256" key="1">
    <source>
        <dbReference type="SAM" id="MobiDB-lite"/>
    </source>
</evidence>
<dbReference type="EMBL" id="CP044399">
    <property type="protein sequence ID" value="QFI36873.1"/>
    <property type="molecule type" value="Genomic_DNA"/>
</dbReference>
<accession>A0A5J6WFT6</accession>
<feature type="compositionally biased region" description="Polar residues" evidence="1">
    <location>
        <begin position="257"/>
        <end position="278"/>
    </location>
</feature>
<feature type="compositionally biased region" description="Low complexity" evidence="1">
    <location>
        <begin position="311"/>
        <end position="325"/>
    </location>
</feature>
<protein>
    <submittedName>
        <fullName evidence="2">CHAD domain-containing protein</fullName>
    </submittedName>
</protein>